<dbReference type="AlphaFoldDB" id="A0A9P9KSX2"/>
<evidence type="ECO:0000313" key="2">
    <source>
        <dbReference type="Proteomes" id="UP000720189"/>
    </source>
</evidence>
<name>A0A9P9KSX2_FUSRE</name>
<reference evidence="1" key="1">
    <citation type="journal article" date="2021" name="Nat. Commun.">
        <title>Genetic determinants of endophytism in the Arabidopsis root mycobiome.</title>
        <authorList>
            <person name="Mesny F."/>
            <person name="Miyauchi S."/>
            <person name="Thiergart T."/>
            <person name="Pickel B."/>
            <person name="Atanasova L."/>
            <person name="Karlsson M."/>
            <person name="Huettel B."/>
            <person name="Barry K.W."/>
            <person name="Haridas S."/>
            <person name="Chen C."/>
            <person name="Bauer D."/>
            <person name="Andreopoulos W."/>
            <person name="Pangilinan J."/>
            <person name="LaButti K."/>
            <person name="Riley R."/>
            <person name="Lipzen A."/>
            <person name="Clum A."/>
            <person name="Drula E."/>
            <person name="Henrissat B."/>
            <person name="Kohler A."/>
            <person name="Grigoriev I.V."/>
            <person name="Martin F.M."/>
            <person name="Hacquard S."/>
        </authorList>
    </citation>
    <scope>NUCLEOTIDE SEQUENCE</scope>
    <source>
        <strain evidence="1">MPI-CAGE-AT-0023</strain>
    </source>
</reference>
<sequence>MFGRRRRPILGAAVVVGASRAAARHEVQKQEFIATEREAEIQRGIELRRREEEEEERRTQRVVDEAMKKAALEGNAAQQSAATVSTPPLPQYYDTYPTMQVQTRDMGLYNSANDAGPIIQPVPAYQLGPQSAEGRLQTAQETPGSKTEYCTQCGFACQAMDRFCRQCGVRRASQG</sequence>
<dbReference type="EMBL" id="JAGMUX010000002">
    <property type="protein sequence ID" value="KAH7267882.1"/>
    <property type="molecule type" value="Genomic_DNA"/>
</dbReference>
<dbReference type="Proteomes" id="UP000720189">
    <property type="component" value="Unassembled WGS sequence"/>
</dbReference>
<dbReference type="OrthoDB" id="4161192at2759"/>
<comment type="caution">
    <text evidence="1">The sequence shown here is derived from an EMBL/GenBank/DDBJ whole genome shotgun (WGS) entry which is preliminary data.</text>
</comment>
<evidence type="ECO:0000313" key="1">
    <source>
        <dbReference type="EMBL" id="KAH7267882.1"/>
    </source>
</evidence>
<protein>
    <submittedName>
        <fullName evidence="1">Uncharacterized protein</fullName>
    </submittedName>
</protein>
<keyword evidence="2" id="KW-1185">Reference proteome</keyword>
<dbReference type="GeneID" id="70221685"/>
<gene>
    <name evidence="1" type="ORF">BKA55DRAFT_556705</name>
</gene>
<dbReference type="RefSeq" id="XP_046055701.1">
    <property type="nucleotide sequence ID" value="XM_046191731.1"/>
</dbReference>
<organism evidence="1 2">
    <name type="scientific">Fusarium redolens</name>
    <dbReference type="NCBI Taxonomy" id="48865"/>
    <lineage>
        <taxon>Eukaryota</taxon>
        <taxon>Fungi</taxon>
        <taxon>Dikarya</taxon>
        <taxon>Ascomycota</taxon>
        <taxon>Pezizomycotina</taxon>
        <taxon>Sordariomycetes</taxon>
        <taxon>Hypocreomycetidae</taxon>
        <taxon>Hypocreales</taxon>
        <taxon>Nectriaceae</taxon>
        <taxon>Fusarium</taxon>
        <taxon>Fusarium redolens species complex</taxon>
    </lineage>
</organism>
<proteinExistence type="predicted"/>
<accession>A0A9P9KSX2</accession>